<dbReference type="InterPro" id="IPR019675">
    <property type="entry name" value="DUF2550"/>
</dbReference>
<keyword evidence="1" id="KW-1133">Transmembrane helix</keyword>
<dbReference type="RefSeq" id="WP_124799058.1">
    <property type="nucleotide sequence ID" value="NZ_CP034170.1"/>
</dbReference>
<reference evidence="2 3" key="2">
    <citation type="submission" date="2018-12" db="EMBL/GenBank/DDBJ databases">
        <title>Nakamurella antarcticus sp. nov., isolated from Antarctica South Shetland Islands soil.</title>
        <authorList>
            <person name="Peng F."/>
        </authorList>
    </citation>
    <scope>NUCLEOTIDE SEQUENCE [LARGE SCALE GENOMIC DNA]</scope>
    <source>
        <strain evidence="2 3">S14-144</strain>
    </source>
</reference>
<reference evidence="2 3" key="1">
    <citation type="submission" date="2018-11" db="EMBL/GenBank/DDBJ databases">
        <authorList>
            <person name="Da X."/>
        </authorList>
    </citation>
    <scope>NUCLEOTIDE SEQUENCE [LARGE SCALE GENOMIC DNA]</scope>
    <source>
        <strain evidence="2 3">S14-144</strain>
    </source>
</reference>
<keyword evidence="1" id="KW-0472">Membrane</keyword>
<evidence type="ECO:0000256" key="1">
    <source>
        <dbReference type="SAM" id="Phobius"/>
    </source>
</evidence>
<gene>
    <name evidence="2" type="ORF">EH165_08355</name>
</gene>
<dbReference type="EMBL" id="CP034170">
    <property type="protein sequence ID" value="AZI58149.1"/>
    <property type="molecule type" value="Genomic_DNA"/>
</dbReference>
<dbReference type="Pfam" id="PF10739">
    <property type="entry name" value="DUF2550"/>
    <property type="match status" value="1"/>
</dbReference>
<evidence type="ECO:0000313" key="2">
    <source>
        <dbReference type="EMBL" id="AZI58149.1"/>
    </source>
</evidence>
<evidence type="ECO:0000313" key="3">
    <source>
        <dbReference type="Proteomes" id="UP000268084"/>
    </source>
</evidence>
<name>A0A3G8ZLE4_9ACTN</name>
<accession>A0A3G8ZLE4</accession>
<dbReference type="OrthoDB" id="4793422at2"/>
<proteinExistence type="predicted"/>
<dbReference type="Proteomes" id="UP000268084">
    <property type="component" value="Chromosome"/>
</dbReference>
<keyword evidence="1" id="KW-0812">Transmembrane</keyword>
<dbReference type="KEGG" id="nak:EH165_08355"/>
<dbReference type="AlphaFoldDB" id="A0A3G8ZLE4"/>
<sequence length="147" mass="16138">MHSLEIGGLSLLILAVLVIVFIAIRRFTLSRAGAIDMCWRNSLDADSKGWYLGLAKFDDSDLLLYRSFSPFPIASRILRRGELMLGERRSPAGTEADLLPIGAVIIRCTDSRGAFELAMSEQATTGVLSWIESLPPSNQPTSNKRSP</sequence>
<protein>
    <submittedName>
        <fullName evidence="2">DUF2550 family protein</fullName>
    </submittedName>
</protein>
<keyword evidence="3" id="KW-1185">Reference proteome</keyword>
<feature type="transmembrane region" description="Helical" evidence="1">
    <location>
        <begin position="6"/>
        <end position="24"/>
    </location>
</feature>
<organism evidence="2 3">
    <name type="scientific">Nakamurella antarctica</name>
    <dbReference type="NCBI Taxonomy" id="1902245"/>
    <lineage>
        <taxon>Bacteria</taxon>
        <taxon>Bacillati</taxon>
        <taxon>Actinomycetota</taxon>
        <taxon>Actinomycetes</taxon>
        <taxon>Nakamurellales</taxon>
        <taxon>Nakamurellaceae</taxon>
        <taxon>Nakamurella</taxon>
    </lineage>
</organism>